<evidence type="ECO:0000256" key="1">
    <source>
        <dbReference type="SAM" id="MobiDB-lite"/>
    </source>
</evidence>
<name>A0A2I0LB03_PUNGR</name>
<evidence type="ECO:0000313" key="2">
    <source>
        <dbReference type="EMBL" id="PKI77842.1"/>
    </source>
</evidence>
<accession>A0A2I0LB03</accession>
<keyword evidence="3" id="KW-1185">Reference proteome</keyword>
<sequence>MKVRCYMLASMIDELQKQHENMKSGQEILKNLKELYGDNSKTARYEISKELLRERMQEGTEVGAHMQGMISLIQQLETFEFQMDKGLHNAMTNKRKDKEVVLVANASSSKTGKKKKKSKKGSFPPSSAGVFKNKGKQRLLRIRKLVSTAAIMDIGRGIVLSTSPR</sequence>
<reference evidence="2 3" key="1">
    <citation type="submission" date="2017-11" db="EMBL/GenBank/DDBJ databases">
        <title>De-novo sequencing of pomegranate (Punica granatum L.) genome.</title>
        <authorList>
            <person name="Akparov Z."/>
            <person name="Amiraslanov A."/>
            <person name="Hajiyeva S."/>
            <person name="Abbasov M."/>
            <person name="Kaur K."/>
            <person name="Hamwieh A."/>
            <person name="Solovyev V."/>
            <person name="Salamov A."/>
            <person name="Braich B."/>
            <person name="Kosarev P."/>
            <person name="Mahmoud A."/>
            <person name="Hajiyev E."/>
            <person name="Babayeva S."/>
            <person name="Izzatullayeva V."/>
            <person name="Mammadov A."/>
            <person name="Mammadov A."/>
            <person name="Sharifova S."/>
            <person name="Ojaghi J."/>
            <person name="Eynullazada K."/>
            <person name="Bayramov B."/>
            <person name="Abdulazimova A."/>
            <person name="Shahmuradov I."/>
        </authorList>
    </citation>
    <scope>NUCLEOTIDE SEQUENCE [LARGE SCALE GENOMIC DNA]</scope>
    <source>
        <strain evidence="3">cv. AG2017</strain>
        <tissue evidence="2">Leaf</tissue>
    </source>
</reference>
<protein>
    <submittedName>
        <fullName evidence="2">Uncharacterized protein</fullName>
    </submittedName>
</protein>
<comment type="caution">
    <text evidence="2">The sequence shown here is derived from an EMBL/GenBank/DDBJ whole genome shotgun (WGS) entry which is preliminary data.</text>
</comment>
<evidence type="ECO:0000313" key="3">
    <source>
        <dbReference type="Proteomes" id="UP000233551"/>
    </source>
</evidence>
<dbReference type="AlphaFoldDB" id="A0A2I0LB03"/>
<organism evidence="2 3">
    <name type="scientific">Punica granatum</name>
    <name type="common">Pomegranate</name>
    <dbReference type="NCBI Taxonomy" id="22663"/>
    <lineage>
        <taxon>Eukaryota</taxon>
        <taxon>Viridiplantae</taxon>
        <taxon>Streptophyta</taxon>
        <taxon>Embryophyta</taxon>
        <taxon>Tracheophyta</taxon>
        <taxon>Spermatophyta</taxon>
        <taxon>Magnoliopsida</taxon>
        <taxon>eudicotyledons</taxon>
        <taxon>Gunneridae</taxon>
        <taxon>Pentapetalae</taxon>
        <taxon>rosids</taxon>
        <taxon>malvids</taxon>
        <taxon>Myrtales</taxon>
        <taxon>Lythraceae</taxon>
        <taxon>Punica</taxon>
    </lineage>
</organism>
<feature type="region of interest" description="Disordered" evidence="1">
    <location>
        <begin position="103"/>
        <end position="130"/>
    </location>
</feature>
<dbReference type="Proteomes" id="UP000233551">
    <property type="component" value="Unassembled WGS sequence"/>
</dbReference>
<proteinExistence type="predicted"/>
<dbReference type="EMBL" id="PGOL01000073">
    <property type="protein sequence ID" value="PKI77842.1"/>
    <property type="molecule type" value="Genomic_DNA"/>
</dbReference>
<gene>
    <name evidence="2" type="ORF">CRG98_001806</name>
</gene>
<feature type="compositionally biased region" description="Basic residues" evidence="1">
    <location>
        <begin position="111"/>
        <end position="120"/>
    </location>
</feature>